<dbReference type="SUPFAM" id="SSF48452">
    <property type="entry name" value="TPR-like"/>
    <property type="match status" value="2"/>
</dbReference>
<reference evidence="5 6" key="1">
    <citation type="journal article" date="2019" name="Int. J. Syst. Evol. Microbiol.">
        <title>The Global Catalogue of Microorganisms (GCM) 10K type strain sequencing project: providing services to taxonomists for standard genome sequencing and annotation.</title>
        <authorList>
            <consortium name="The Broad Institute Genomics Platform"/>
            <consortium name="The Broad Institute Genome Sequencing Center for Infectious Disease"/>
            <person name="Wu L."/>
            <person name="Ma J."/>
        </authorList>
    </citation>
    <scope>NUCLEOTIDE SEQUENCE [LARGE SCALE GENOMIC DNA]</scope>
    <source>
        <strain evidence="5 6">JCM 16009</strain>
    </source>
</reference>
<name>A0ABN2NG95_9PSEU</name>
<protein>
    <submittedName>
        <fullName evidence="5">BTAD domain-containing putative transcriptional regulator</fullName>
    </submittedName>
</protein>
<evidence type="ECO:0000313" key="6">
    <source>
        <dbReference type="Proteomes" id="UP001500449"/>
    </source>
</evidence>
<feature type="DNA-binding region" description="OmpR/PhoB-type" evidence="3">
    <location>
        <begin position="1"/>
        <end position="90"/>
    </location>
</feature>
<dbReference type="Gene3D" id="1.10.10.10">
    <property type="entry name" value="Winged helix-like DNA-binding domain superfamily/Winged helix DNA-binding domain"/>
    <property type="match status" value="1"/>
</dbReference>
<dbReference type="Proteomes" id="UP001500449">
    <property type="component" value="Unassembled WGS sequence"/>
</dbReference>
<dbReference type="CDD" id="cd15831">
    <property type="entry name" value="BTAD"/>
    <property type="match status" value="1"/>
</dbReference>
<keyword evidence="2 3" id="KW-0238">DNA-binding</keyword>
<dbReference type="Gene3D" id="3.40.50.300">
    <property type="entry name" value="P-loop containing nucleotide triphosphate hydrolases"/>
    <property type="match status" value="1"/>
</dbReference>
<keyword evidence="6" id="KW-1185">Reference proteome</keyword>
<dbReference type="EMBL" id="BAAAQK010000018">
    <property type="protein sequence ID" value="GAA1862862.1"/>
    <property type="molecule type" value="Genomic_DNA"/>
</dbReference>
<dbReference type="PANTHER" id="PTHR47691">
    <property type="entry name" value="REGULATOR-RELATED"/>
    <property type="match status" value="1"/>
</dbReference>
<gene>
    <name evidence="5" type="ORF">GCM10009836_49010</name>
</gene>
<dbReference type="InterPro" id="IPR001867">
    <property type="entry name" value="OmpR/PhoB-type_DNA-bd"/>
</dbReference>
<dbReference type="Pfam" id="PF00486">
    <property type="entry name" value="Trans_reg_C"/>
    <property type="match status" value="1"/>
</dbReference>
<dbReference type="InterPro" id="IPR011990">
    <property type="entry name" value="TPR-like_helical_dom_sf"/>
</dbReference>
<dbReference type="SUPFAM" id="SSF46894">
    <property type="entry name" value="C-terminal effector domain of the bipartite response regulators"/>
    <property type="match status" value="1"/>
</dbReference>
<dbReference type="SUPFAM" id="SSF52540">
    <property type="entry name" value="P-loop containing nucleoside triphosphate hydrolases"/>
    <property type="match status" value="1"/>
</dbReference>
<dbReference type="Gene3D" id="1.25.40.10">
    <property type="entry name" value="Tetratricopeptide repeat domain"/>
    <property type="match status" value="2"/>
</dbReference>
<evidence type="ECO:0000256" key="3">
    <source>
        <dbReference type="PROSITE-ProRule" id="PRU01091"/>
    </source>
</evidence>
<proteinExistence type="inferred from homology"/>
<dbReference type="InterPro" id="IPR005158">
    <property type="entry name" value="BTAD"/>
</dbReference>
<dbReference type="SMART" id="SM00862">
    <property type="entry name" value="Trans_reg_C"/>
    <property type="match status" value="1"/>
</dbReference>
<dbReference type="RefSeq" id="WP_344421469.1">
    <property type="nucleotide sequence ID" value="NZ_BAAAQK010000018.1"/>
</dbReference>
<feature type="domain" description="OmpR/PhoB-type" evidence="4">
    <location>
        <begin position="1"/>
        <end position="90"/>
    </location>
</feature>
<dbReference type="PANTHER" id="PTHR47691:SF3">
    <property type="entry name" value="HTH-TYPE TRANSCRIPTIONAL REGULATOR RV0890C-RELATED"/>
    <property type="match status" value="1"/>
</dbReference>
<dbReference type="InterPro" id="IPR016032">
    <property type="entry name" value="Sig_transdc_resp-reg_C-effctor"/>
</dbReference>
<evidence type="ECO:0000259" key="4">
    <source>
        <dbReference type="PROSITE" id="PS51755"/>
    </source>
</evidence>
<evidence type="ECO:0000313" key="5">
    <source>
        <dbReference type="EMBL" id="GAA1862862.1"/>
    </source>
</evidence>
<dbReference type="Pfam" id="PF03704">
    <property type="entry name" value="BTAD"/>
    <property type="match status" value="1"/>
</dbReference>
<organism evidence="5 6">
    <name type="scientific">Pseudonocardia ailaonensis</name>
    <dbReference type="NCBI Taxonomy" id="367279"/>
    <lineage>
        <taxon>Bacteria</taxon>
        <taxon>Bacillati</taxon>
        <taxon>Actinomycetota</taxon>
        <taxon>Actinomycetes</taxon>
        <taxon>Pseudonocardiales</taxon>
        <taxon>Pseudonocardiaceae</taxon>
        <taxon>Pseudonocardia</taxon>
    </lineage>
</organism>
<accession>A0ABN2NG95</accession>
<dbReference type="SMART" id="SM01043">
    <property type="entry name" value="BTAD"/>
    <property type="match status" value="1"/>
</dbReference>
<evidence type="ECO:0000256" key="2">
    <source>
        <dbReference type="ARBA" id="ARBA00023125"/>
    </source>
</evidence>
<dbReference type="PROSITE" id="PS51755">
    <property type="entry name" value="OMPR_PHOB"/>
    <property type="match status" value="1"/>
</dbReference>
<dbReference type="InterPro" id="IPR036388">
    <property type="entry name" value="WH-like_DNA-bd_sf"/>
</dbReference>
<evidence type="ECO:0000256" key="1">
    <source>
        <dbReference type="ARBA" id="ARBA00005820"/>
    </source>
</evidence>
<comment type="caution">
    <text evidence="5">The sequence shown here is derived from an EMBL/GenBank/DDBJ whole genome shotgun (WGS) entry which is preliminary data.</text>
</comment>
<dbReference type="InterPro" id="IPR027417">
    <property type="entry name" value="P-loop_NTPase"/>
</dbReference>
<sequence length="899" mass="93648">MLSVDVLGRVVVRRDGVPVPVPTGLTTDLLVRLALDAGTPVRVDRLLADLWPDEPGVRPNTLQAKVSQLRRALGDAALVPGGAEGYRLAEATVDAHEARRLEDEGTALLAAGDRTGAAAACRAGAALFGPEILAGVQGSWAEPYRAALQEVRLRLAEDGATARLALGEAAELVGELEALVAAHPLREGLWTALVTALYRAGRQADALAAHRRVTALLADELGVDPGPALAELGRRMLQQDPVLAPVARRVGNLPALGTPLVGRQAELAELGADLRAHRLVTLVGPAGVGKTRLALEAARAEPVAWLVRLEGARTADGIAAAVADVVPGVEAADPAAGLLGVEALLVLDTCEHLVETIAALATTLLDAAPGVRILATSRQPLGIDGEEVRPVEPLPVADAVALFAARARPGSEEGVAELCRALDCLPLAVELAAARTRVLTVPEIAARLDDRFALLADPRRRRTLAAALAWSYDLLFPDDQRGLWALAGFPDGAPPAAVEHVLRELGVPPAAALDVVDRLVDRSLAVVGTDRTGATRYRLLDSVRIFASDRTEAPDTVGDAVVTWVAELATEVSARVRGPGQADAVARTAAERATIDAALDRAHDRHPELGLRIAVGFAWAWVLLDDSGAAARLRRARLAAPGAPAGLRDRALLLESWLEAMSGDLRAARLALDAAGDGPDRLWHSGFVLSQEERHAEALAALGAARAAYAGRGLAWEETASVLLTVFPHLGLGDVAAARVACEEAVALLGPVGDAWGRLHAESALGRIAQAEGRPSEAAAHHERAAESAAALGFPGAAALHRVHLGRARHAAGDPAAETTLREATAAAEQTGDHRLLAEARVRLAEVLLAGPDPDHAEIRALLTAADRWFTLAGPGDGADEVAPLLERLTGGSSPADPR</sequence>
<comment type="similarity">
    <text evidence="1">Belongs to the AfsR/DnrI/RedD regulatory family.</text>
</comment>